<keyword evidence="2" id="KW-1185">Reference proteome</keyword>
<dbReference type="RefSeq" id="WP_260216192.1">
    <property type="nucleotide sequence ID" value="NZ_JAJAGO010000002.1"/>
</dbReference>
<evidence type="ECO:0000313" key="2">
    <source>
        <dbReference type="Proteomes" id="UP001156389"/>
    </source>
</evidence>
<organism evidence="1 2">
    <name type="scientific">Streptomyces gossypii</name>
    <dbReference type="NCBI Taxonomy" id="2883101"/>
    <lineage>
        <taxon>Bacteria</taxon>
        <taxon>Bacillati</taxon>
        <taxon>Actinomycetota</taxon>
        <taxon>Actinomycetes</taxon>
        <taxon>Kitasatosporales</taxon>
        <taxon>Streptomycetaceae</taxon>
        <taxon>Streptomyces</taxon>
    </lineage>
</organism>
<comment type="caution">
    <text evidence="1">The sequence shown here is derived from an EMBL/GenBank/DDBJ whole genome shotgun (WGS) entry which is preliminary data.</text>
</comment>
<evidence type="ECO:0000313" key="1">
    <source>
        <dbReference type="EMBL" id="MCT2589201.1"/>
    </source>
</evidence>
<sequence>MLEIRIICDPPEETGVLDALRMVFELDPVRRYPTRGQTRIRLYTTAAPIRETETATVRRIHPGPDPQAAYTEAPSLIIELDWVADQAAARASGAHMGREFWLRKAALLDRIALHGTENYIPEVAARTVENADRAAAWLADFDHTHGTTRGPLMALVAPESLSYRPYVRQEYLAWNTQRTES</sequence>
<evidence type="ECO:0008006" key="3">
    <source>
        <dbReference type="Google" id="ProtNLM"/>
    </source>
</evidence>
<gene>
    <name evidence="1" type="ORF">LHJ74_04510</name>
</gene>
<dbReference type="EMBL" id="JAJAGO010000002">
    <property type="protein sequence ID" value="MCT2589201.1"/>
    <property type="molecule type" value="Genomic_DNA"/>
</dbReference>
<protein>
    <recommendedName>
        <fullName evidence="3">CYTH domain-containing protein</fullName>
    </recommendedName>
</protein>
<proteinExistence type="predicted"/>
<reference evidence="1 2" key="1">
    <citation type="submission" date="2021-10" db="EMBL/GenBank/DDBJ databases">
        <title>Streptomyces gossypii sp. nov., isolated from soil collected from cotton field.</title>
        <authorList>
            <person name="Ge X."/>
            <person name="Chen X."/>
            <person name="Liu W."/>
        </authorList>
    </citation>
    <scope>NUCLEOTIDE SEQUENCE [LARGE SCALE GENOMIC DNA]</scope>
    <source>
        <strain evidence="1 2">N2-109</strain>
    </source>
</reference>
<accession>A0ABT2JMZ6</accession>
<name>A0ABT2JMZ6_9ACTN</name>
<dbReference type="Proteomes" id="UP001156389">
    <property type="component" value="Unassembled WGS sequence"/>
</dbReference>